<keyword evidence="1" id="KW-1185">Reference proteome</keyword>
<dbReference type="Proteomes" id="UP000887565">
    <property type="component" value="Unplaced"/>
</dbReference>
<proteinExistence type="predicted"/>
<evidence type="ECO:0000313" key="1">
    <source>
        <dbReference type="Proteomes" id="UP000887565"/>
    </source>
</evidence>
<name>A0A915KRE1_ROMCU</name>
<sequence length="64" mass="7276">MEKHTCKKQITGAHKIFHVPRLKAGDGKKSWYANTVVNSINQLPYLRSISKSNPVVLKQLEKTN</sequence>
<dbReference type="WBParaSite" id="nRc.2.0.1.t40248-RA">
    <property type="protein sequence ID" value="nRc.2.0.1.t40248-RA"/>
    <property type="gene ID" value="nRc.2.0.1.g40248"/>
</dbReference>
<reference evidence="2" key="1">
    <citation type="submission" date="2022-11" db="UniProtKB">
        <authorList>
            <consortium name="WormBaseParasite"/>
        </authorList>
    </citation>
    <scope>IDENTIFICATION</scope>
</reference>
<protein>
    <submittedName>
        <fullName evidence="2">Uncharacterized protein</fullName>
    </submittedName>
</protein>
<dbReference type="AlphaFoldDB" id="A0A915KRE1"/>
<accession>A0A915KRE1</accession>
<organism evidence="1 2">
    <name type="scientific">Romanomermis culicivorax</name>
    <name type="common">Nematode worm</name>
    <dbReference type="NCBI Taxonomy" id="13658"/>
    <lineage>
        <taxon>Eukaryota</taxon>
        <taxon>Metazoa</taxon>
        <taxon>Ecdysozoa</taxon>
        <taxon>Nematoda</taxon>
        <taxon>Enoplea</taxon>
        <taxon>Dorylaimia</taxon>
        <taxon>Mermithida</taxon>
        <taxon>Mermithoidea</taxon>
        <taxon>Mermithidae</taxon>
        <taxon>Romanomermis</taxon>
    </lineage>
</organism>
<evidence type="ECO:0000313" key="2">
    <source>
        <dbReference type="WBParaSite" id="nRc.2.0.1.t40248-RA"/>
    </source>
</evidence>